<protein>
    <recommendedName>
        <fullName evidence="3">Transposase</fullName>
    </recommendedName>
</protein>
<dbReference type="AlphaFoldDB" id="A0A917PFB2"/>
<organism evidence="1 2">
    <name type="scientific">Streptomyces brasiliensis</name>
    <dbReference type="NCBI Taxonomy" id="1954"/>
    <lineage>
        <taxon>Bacteria</taxon>
        <taxon>Bacillati</taxon>
        <taxon>Actinomycetota</taxon>
        <taxon>Actinomycetes</taxon>
        <taxon>Kitasatosporales</taxon>
        <taxon>Streptomycetaceae</taxon>
        <taxon>Streptomyces</taxon>
    </lineage>
</organism>
<reference evidence="1" key="1">
    <citation type="journal article" date="2014" name="Int. J. Syst. Evol. Microbiol.">
        <title>Complete genome sequence of Corynebacterium casei LMG S-19264T (=DSM 44701T), isolated from a smear-ripened cheese.</title>
        <authorList>
            <consortium name="US DOE Joint Genome Institute (JGI-PGF)"/>
            <person name="Walter F."/>
            <person name="Albersmeier A."/>
            <person name="Kalinowski J."/>
            <person name="Ruckert C."/>
        </authorList>
    </citation>
    <scope>NUCLEOTIDE SEQUENCE</scope>
    <source>
        <strain evidence="1">JCM 3086</strain>
    </source>
</reference>
<evidence type="ECO:0000313" key="2">
    <source>
        <dbReference type="Proteomes" id="UP000657574"/>
    </source>
</evidence>
<reference evidence="1" key="2">
    <citation type="submission" date="2020-09" db="EMBL/GenBank/DDBJ databases">
        <authorList>
            <person name="Sun Q."/>
            <person name="Ohkuma M."/>
        </authorList>
    </citation>
    <scope>NUCLEOTIDE SEQUENCE</scope>
    <source>
        <strain evidence="1">JCM 3086</strain>
    </source>
</reference>
<evidence type="ECO:0008006" key="3">
    <source>
        <dbReference type="Google" id="ProtNLM"/>
    </source>
</evidence>
<gene>
    <name evidence="1" type="ORF">GCM10010121_100390</name>
</gene>
<sequence length="55" mass="5881">MWHRLHEVLLAELRGANALDFSRATVDGSHIRALKGAPRLDEALSTGAGRAASIT</sequence>
<accession>A0A917PFB2</accession>
<name>A0A917PFB2_9ACTN</name>
<keyword evidence="2" id="KW-1185">Reference proteome</keyword>
<proteinExistence type="predicted"/>
<evidence type="ECO:0000313" key="1">
    <source>
        <dbReference type="EMBL" id="GGJ73770.1"/>
    </source>
</evidence>
<dbReference type="EMBL" id="BMQA01000213">
    <property type="protein sequence ID" value="GGJ73770.1"/>
    <property type="molecule type" value="Genomic_DNA"/>
</dbReference>
<comment type="caution">
    <text evidence="1">The sequence shown here is derived from an EMBL/GenBank/DDBJ whole genome shotgun (WGS) entry which is preliminary data.</text>
</comment>
<dbReference type="Proteomes" id="UP000657574">
    <property type="component" value="Unassembled WGS sequence"/>
</dbReference>